<name>A0A067QM00_ZOONE</name>
<sequence length="94" mass="10417">MCLPNINLQVGRILRQSMCTSRLSRNEAAQYGRQWSPSMGVVLCLNSQSPGSDGRPRLTLVLKKPPWWSAGRTCASGLSSPVNIGSWKVWIRFA</sequence>
<organism evidence="1 2">
    <name type="scientific">Zootermopsis nevadensis</name>
    <name type="common">Dampwood termite</name>
    <dbReference type="NCBI Taxonomy" id="136037"/>
    <lineage>
        <taxon>Eukaryota</taxon>
        <taxon>Metazoa</taxon>
        <taxon>Ecdysozoa</taxon>
        <taxon>Arthropoda</taxon>
        <taxon>Hexapoda</taxon>
        <taxon>Insecta</taxon>
        <taxon>Pterygota</taxon>
        <taxon>Neoptera</taxon>
        <taxon>Polyneoptera</taxon>
        <taxon>Dictyoptera</taxon>
        <taxon>Blattodea</taxon>
        <taxon>Blattoidea</taxon>
        <taxon>Termitoidae</taxon>
        <taxon>Termopsidae</taxon>
        <taxon>Zootermopsis</taxon>
    </lineage>
</organism>
<keyword evidence="2" id="KW-1185">Reference proteome</keyword>
<evidence type="ECO:0000313" key="2">
    <source>
        <dbReference type="Proteomes" id="UP000027135"/>
    </source>
</evidence>
<gene>
    <name evidence="1" type="ORF">L798_01281</name>
</gene>
<evidence type="ECO:0000313" key="1">
    <source>
        <dbReference type="EMBL" id="KDR09165.1"/>
    </source>
</evidence>
<reference evidence="1 2" key="1">
    <citation type="journal article" date="2014" name="Nat. Commun.">
        <title>Molecular traces of alternative social organization in a termite genome.</title>
        <authorList>
            <person name="Terrapon N."/>
            <person name="Li C."/>
            <person name="Robertson H.M."/>
            <person name="Ji L."/>
            <person name="Meng X."/>
            <person name="Booth W."/>
            <person name="Chen Z."/>
            <person name="Childers C.P."/>
            <person name="Glastad K.M."/>
            <person name="Gokhale K."/>
            <person name="Gowin J."/>
            <person name="Gronenberg W."/>
            <person name="Hermansen R.A."/>
            <person name="Hu H."/>
            <person name="Hunt B.G."/>
            <person name="Huylmans A.K."/>
            <person name="Khalil S.M."/>
            <person name="Mitchell R.D."/>
            <person name="Munoz-Torres M.C."/>
            <person name="Mustard J.A."/>
            <person name="Pan H."/>
            <person name="Reese J.T."/>
            <person name="Scharf M.E."/>
            <person name="Sun F."/>
            <person name="Vogel H."/>
            <person name="Xiao J."/>
            <person name="Yang W."/>
            <person name="Yang Z."/>
            <person name="Yang Z."/>
            <person name="Zhou J."/>
            <person name="Zhu J."/>
            <person name="Brent C.S."/>
            <person name="Elsik C.G."/>
            <person name="Goodisman M.A."/>
            <person name="Liberles D.A."/>
            <person name="Roe R.M."/>
            <person name="Vargo E.L."/>
            <person name="Vilcinskas A."/>
            <person name="Wang J."/>
            <person name="Bornberg-Bauer E."/>
            <person name="Korb J."/>
            <person name="Zhang G."/>
            <person name="Liebig J."/>
        </authorList>
    </citation>
    <scope>NUCLEOTIDE SEQUENCE [LARGE SCALE GENOMIC DNA]</scope>
    <source>
        <tissue evidence="1">Whole organism</tissue>
    </source>
</reference>
<dbReference type="EMBL" id="KK853270">
    <property type="protein sequence ID" value="KDR09165.1"/>
    <property type="molecule type" value="Genomic_DNA"/>
</dbReference>
<protein>
    <submittedName>
        <fullName evidence="1">Uncharacterized protein</fullName>
    </submittedName>
</protein>
<proteinExistence type="predicted"/>
<accession>A0A067QM00</accession>
<dbReference type="InParanoid" id="A0A067QM00"/>
<dbReference type="Proteomes" id="UP000027135">
    <property type="component" value="Unassembled WGS sequence"/>
</dbReference>
<dbReference type="AlphaFoldDB" id="A0A067QM00"/>